<evidence type="ECO:0000313" key="2">
    <source>
        <dbReference type="Proteomes" id="UP000217790"/>
    </source>
</evidence>
<name>A0A2H3D7A1_ARMGA</name>
<evidence type="ECO:0000313" key="1">
    <source>
        <dbReference type="EMBL" id="PBK91111.1"/>
    </source>
</evidence>
<dbReference type="AlphaFoldDB" id="A0A2H3D7A1"/>
<dbReference type="EMBL" id="KZ293663">
    <property type="protein sequence ID" value="PBK91111.1"/>
    <property type="molecule type" value="Genomic_DNA"/>
</dbReference>
<accession>A0A2H3D7A1</accession>
<proteinExistence type="predicted"/>
<gene>
    <name evidence="1" type="ORF">ARMGADRAFT_287401</name>
</gene>
<dbReference type="OrthoDB" id="10564977at2759"/>
<reference evidence="2" key="1">
    <citation type="journal article" date="2017" name="Nat. Ecol. Evol.">
        <title>Genome expansion and lineage-specific genetic innovations in the forest pathogenic fungi Armillaria.</title>
        <authorList>
            <person name="Sipos G."/>
            <person name="Prasanna A.N."/>
            <person name="Walter M.C."/>
            <person name="O'Connor E."/>
            <person name="Balint B."/>
            <person name="Krizsan K."/>
            <person name="Kiss B."/>
            <person name="Hess J."/>
            <person name="Varga T."/>
            <person name="Slot J."/>
            <person name="Riley R."/>
            <person name="Boka B."/>
            <person name="Rigling D."/>
            <person name="Barry K."/>
            <person name="Lee J."/>
            <person name="Mihaltcheva S."/>
            <person name="LaButti K."/>
            <person name="Lipzen A."/>
            <person name="Waldron R."/>
            <person name="Moloney N.M."/>
            <person name="Sperisen C."/>
            <person name="Kredics L."/>
            <person name="Vagvoelgyi C."/>
            <person name="Patrignani A."/>
            <person name="Fitzpatrick D."/>
            <person name="Nagy I."/>
            <person name="Doyle S."/>
            <person name="Anderson J.B."/>
            <person name="Grigoriev I.V."/>
            <person name="Gueldener U."/>
            <person name="Muensterkoetter M."/>
            <person name="Nagy L.G."/>
        </authorList>
    </citation>
    <scope>NUCLEOTIDE SEQUENCE [LARGE SCALE GENOMIC DNA]</scope>
    <source>
        <strain evidence="2">Ar21-2</strain>
    </source>
</reference>
<dbReference type="InParanoid" id="A0A2H3D7A1"/>
<sequence length="81" mass="9177">MKHESMDGWNGGRREGWMRAVKMLTKPWLLLLRHHGDLYLSIMATQITTGTSEHQDVAKMAFISISALHGLGFDNRLEPKG</sequence>
<keyword evidence="2" id="KW-1185">Reference proteome</keyword>
<organism evidence="1 2">
    <name type="scientific">Armillaria gallica</name>
    <name type="common">Bulbous honey fungus</name>
    <name type="synonym">Armillaria bulbosa</name>
    <dbReference type="NCBI Taxonomy" id="47427"/>
    <lineage>
        <taxon>Eukaryota</taxon>
        <taxon>Fungi</taxon>
        <taxon>Dikarya</taxon>
        <taxon>Basidiomycota</taxon>
        <taxon>Agaricomycotina</taxon>
        <taxon>Agaricomycetes</taxon>
        <taxon>Agaricomycetidae</taxon>
        <taxon>Agaricales</taxon>
        <taxon>Marasmiineae</taxon>
        <taxon>Physalacriaceae</taxon>
        <taxon>Armillaria</taxon>
    </lineage>
</organism>
<protein>
    <submittedName>
        <fullName evidence="1">Uncharacterized protein</fullName>
    </submittedName>
</protein>
<dbReference type="Proteomes" id="UP000217790">
    <property type="component" value="Unassembled WGS sequence"/>
</dbReference>